<accession>A0A8J2TY14</accession>
<evidence type="ECO:0000313" key="3">
    <source>
        <dbReference type="EMBL" id="GGA15006.1"/>
    </source>
</evidence>
<dbReference type="EMBL" id="BMFY01000006">
    <property type="protein sequence ID" value="GGA15006.1"/>
    <property type="molecule type" value="Genomic_DNA"/>
</dbReference>
<feature type="domain" description="MaoC-like" evidence="2">
    <location>
        <begin position="47"/>
        <end position="116"/>
    </location>
</feature>
<dbReference type="SUPFAM" id="SSF54637">
    <property type="entry name" value="Thioesterase/thiol ester dehydrase-isomerase"/>
    <property type="match status" value="1"/>
</dbReference>
<protein>
    <recommendedName>
        <fullName evidence="2">MaoC-like domain-containing protein</fullName>
    </recommendedName>
</protein>
<proteinExistence type="inferred from homology"/>
<dbReference type="InterPro" id="IPR029069">
    <property type="entry name" value="HotDog_dom_sf"/>
</dbReference>
<comment type="similarity">
    <text evidence="1">Belongs to the enoyl-CoA hydratase/isomerase family.</text>
</comment>
<evidence type="ECO:0000259" key="2">
    <source>
        <dbReference type="Pfam" id="PF01575"/>
    </source>
</evidence>
<dbReference type="Proteomes" id="UP000616114">
    <property type="component" value="Unassembled WGS sequence"/>
</dbReference>
<reference evidence="3" key="1">
    <citation type="journal article" date="2014" name="Int. J. Syst. Evol. Microbiol.">
        <title>Complete genome sequence of Corynebacterium casei LMG S-19264T (=DSM 44701T), isolated from a smear-ripened cheese.</title>
        <authorList>
            <consortium name="US DOE Joint Genome Institute (JGI-PGF)"/>
            <person name="Walter F."/>
            <person name="Albersmeier A."/>
            <person name="Kalinowski J."/>
            <person name="Ruckert C."/>
        </authorList>
    </citation>
    <scope>NUCLEOTIDE SEQUENCE</scope>
    <source>
        <strain evidence="3">CGMCC 1.12785</strain>
    </source>
</reference>
<reference evidence="3" key="2">
    <citation type="submission" date="2020-09" db="EMBL/GenBank/DDBJ databases">
        <authorList>
            <person name="Sun Q."/>
            <person name="Zhou Y."/>
        </authorList>
    </citation>
    <scope>NUCLEOTIDE SEQUENCE</scope>
    <source>
        <strain evidence="3">CGMCC 1.12785</strain>
    </source>
</reference>
<dbReference type="Gene3D" id="3.10.129.10">
    <property type="entry name" value="Hotdog Thioesterase"/>
    <property type="match status" value="1"/>
</dbReference>
<evidence type="ECO:0000256" key="1">
    <source>
        <dbReference type="ARBA" id="ARBA00005254"/>
    </source>
</evidence>
<comment type="caution">
    <text evidence="3">The sequence shown here is derived from an EMBL/GenBank/DDBJ whole genome shotgun (WGS) entry which is preliminary data.</text>
</comment>
<evidence type="ECO:0000313" key="4">
    <source>
        <dbReference type="Proteomes" id="UP000616114"/>
    </source>
</evidence>
<dbReference type="Pfam" id="PF01575">
    <property type="entry name" value="MaoC_dehydratas"/>
    <property type="match status" value="1"/>
</dbReference>
<dbReference type="AlphaFoldDB" id="A0A8J2TY14"/>
<dbReference type="CDD" id="cd03441">
    <property type="entry name" value="R_hydratase_like"/>
    <property type="match status" value="1"/>
</dbReference>
<dbReference type="RefSeq" id="WP_188550536.1">
    <property type="nucleotide sequence ID" value="NZ_BMFY01000006.1"/>
</dbReference>
<name>A0A8J2TY14_9MICO</name>
<dbReference type="InterPro" id="IPR002539">
    <property type="entry name" value="MaoC-like_dom"/>
</dbReference>
<organism evidence="3 4">
    <name type="scientific">Sediminivirga luteola</name>
    <dbReference type="NCBI Taxonomy" id="1774748"/>
    <lineage>
        <taxon>Bacteria</taxon>
        <taxon>Bacillati</taxon>
        <taxon>Actinomycetota</taxon>
        <taxon>Actinomycetes</taxon>
        <taxon>Micrococcales</taxon>
        <taxon>Brevibacteriaceae</taxon>
        <taxon>Sediminivirga</taxon>
    </lineage>
</organism>
<gene>
    <name evidence="3" type="ORF">GCM10011333_17520</name>
</gene>
<sequence length="151" mass="16401">MPESISVGTHVQSAPLMMTRERMRWYCDALETAARQDGQFVIAEPTIHTDDAYAKAQGLPGIIADGMLSTNYISSLLYRHFGVGYLSSGELVTKFIRPVYEDDVVQAHAQVTAVDDEVIALEVWVDTADGQKVTVGTAKAPRTAARGEEAA</sequence>
<keyword evidence="4" id="KW-1185">Reference proteome</keyword>